<name>A0AA40JZP4_9PEZI</name>
<accession>A0AA40JZP4</accession>
<evidence type="ECO:0000313" key="1">
    <source>
        <dbReference type="EMBL" id="KAK0740597.1"/>
    </source>
</evidence>
<protein>
    <submittedName>
        <fullName evidence="1">Uncharacterized protein</fullName>
    </submittedName>
</protein>
<dbReference type="Proteomes" id="UP001172155">
    <property type="component" value="Unassembled WGS sequence"/>
</dbReference>
<comment type="caution">
    <text evidence="1">The sequence shown here is derived from an EMBL/GenBank/DDBJ whole genome shotgun (WGS) entry which is preliminary data.</text>
</comment>
<keyword evidence="2" id="KW-1185">Reference proteome</keyword>
<organism evidence="1 2">
    <name type="scientific">Schizothecium vesticola</name>
    <dbReference type="NCBI Taxonomy" id="314040"/>
    <lineage>
        <taxon>Eukaryota</taxon>
        <taxon>Fungi</taxon>
        <taxon>Dikarya</taxon>
        <taxon>Ascomycota</taxon>
        <taxon>Pezizomycotina</taxon>
        <taxon>Sordariomycetes</taxon>
        <taxon>Sordariomycetidae</taxon>
        <taxon>Sordariales</taxon>
        <taxon>Schizotheciaceae</taxon>
        <taxon>Schizothecium</taxon>
    </lineage>
</organism>
<evidence type="ECO:0000313" key="2">
    <source>
        <dbReference type="Proteomes" id="UP001172155"/>
    </source>
</evidence>
<gene>
    <name evidence="1" type="ORF">B0T18DRAFT_212785</name>
</gene>
<reference evidence="1" key="1">
    <citation type="submission" date="2023-06" db="EMBL/GenBank/DDBJ databases">
        <title>Genome-scale phylogeny and comparative genomics of the fungal order Sordariales.</title>
        <authorList>
            <consortium name="Lawrence Berkeley National Laboratory"/>
            <person name="Hensen N."/>
            <person name="Bonometti L."/>
            <person name="Westerberg I."/>
            <person name="Brannstrom I.O."/>
            <person name="Guillou S."/>
            <person name="Cros-Aarteil S."/>
            <person name="Calhoun S."/>
            <person name="Haridas S."/>
            <person name="Kuo A."/>
            <person name="Mondo S."/>
            <person name="Pangilinan J."/>
            <person name="Riley R."/>
            <person name="LaButti K."/>
            <person name="Andreopoulos B."/>
            <person name="Lipzen A."/>
            <person name="Chen C."/>
            <person name="Yanf M."/>
            <person name="Daum C."/>
            <person name="Ng V."/>
            <person name="Clum A."/>
            <person name="Steindorff A."/>
            <person name="Ohm R."/>
            <person name="Martin F."/>
            <person name="Silar P."/>
            <person name="Natvig D."/>
            <person name="Lalanne C."/>
            <person name="Gautier V."/>
            <person name="Ament-velasquez S.L."/>
            <person name="Kruys A."/>
            <person name="Hutchinson M.I."/>
            <person name="Powell A.J."/>
            <person name="Barry K."/>
            <person name="Miller A.N."/>
            <person name="Grigoriev I.V."/>
            <person name="Debuchy R."/>
            <person name="Gladieux P."/>
            <person name="Thoren M.H."/>
            <person name="Johannesson H."/>
        </authorList>
    </citation>
    <scope>NUCLEOTIDE SEQUENCE</scope>
    <source>
        <strain evidence="1">SMH3187-1</strain>
    </source>
</reference>
<sequence length="111" mass="12290">MQLEELDKDTVQESAFLRGVKYLHSLQVPLERFKLALDLASPLTSIEPTTSAVFGVVRGVTAIAISFSTADLDFAKKIGEMLEQLSYIDDCDTLGQRTKKGDIYNVMTPHP</sequence>
<dbReference type="AlphaFoldDB" id="A0AA40JZP4"/>
<dbReference type="EMBL" id="JAUKUD010000006">
    <property type="protein sequence ID" value="KAK0740597.1"/>
    <property type="molecule type" value="Genomic_DNA"/>
</dbReference>
<proteinExistence type="predicted"/>